<feature type="domain" description="EamA" evidence="2">
    <location>
        <begin position="24"/>
        <end position="150"/>
    </location>
</feature>
<protein>
    <submittedName>
        <fullName evidence="3">EamA domain-containing membrane protein RarD</fullName>
    </submittedName>
</protein>
<feature type="transmembrane region" description="Helical" evidence="1">
    <location>
        <begin position="21"/>
        <end position="40"/>
    </location>
</feature>
<organism evidence="3 4">
    <name type="scientific">Roseibium hamelinense</name>
    <dbReference type="NCBI Taxonomy" id="150831"/>
    <lineage>
        <taxon>Bacteria</taxon>
        <taxon>Pseudomonadati</taxon>
        <taxon>Pseudomonadota</taxon>
        <taxon>Alphaproteobacteria</taxon>
        <taxon>Hyphomicrobiales</taxon>
        <taxon>Stappiaceae</taxon>
        <taxon>Roseibium</taxon>
    </lineage>
</organism>
<gene>
    <name evidence="3" type="ORF">JM93_03124</name>
</gene>
<dbReference type="SUPFAM" id="SSF103481">
    <property type="entry name" value="Multidrug resistance efflux transporter EmrE"/>
    <property type="match status" value="2"/>
</dbReference>
<dbReference type="InterPro" id="IPR037185">
    <property type="entry name" value="EmrE-like"/>
</dbReference>
<keyword evidence="1" id="KW-1133">Transmembrane helix</keyword>
<proteinExistence type="predicted"/>
<keyword evidence="1" id="KW-0472">Membrane</keyword>
<feature type="transmembrane region" description="Helical" evidence="1">
    <location>
        <begin position="162"/>
        <end position="183"/>
    </location>
</feature>
<dbReference type="PANTHER" id="PTHR22911">
    <property type="entry name" value="ACYL-MALONYL CONDENSING ENZYME-RELATED"/>
    <property type="match status" value="1"/>
</dbReference>
<name>A0A562SUM6_9HYPH</name>
<evidence type="ECO:0000256" key="1">
    <source>
        <dbReference type="SAM" id="Phobius"/>
    </source>
</evidence>
<feature type="transmembrane region" description="Helical" evidence="1">
    <location>
        <begin position="102"/>
        <end position="126"/>
    </location>
</feature>
<feature type="transmembrane region" description="Helical" evidence="1">
    <location>
        <begin position="46"/>
        <end position="69"/>
    </location>
</feature>
<keyword evidence="1" id="KW-0812">Transmembrane</keyword>
<comment type="caution">
    <text evidence="3">The sequence shown here is derived from an EMBL/GenBank/DDBJ whole genome shotgun (WGS) entry which is preliminary data.</text>
</comment>
<dbReference type="OrthoDB" id="6105449at2"/>
<keyword evidence="4" id="KW-1185">Reference proteome</keyword>
<evidence type="ECO:0000313" key="4">
    <source>
        <dbReference type="Proteomes" id="UP000320593"/>
    </source>
</evidence>
<feature type="transmembrane region" description="Helical" evidence="1">
    <location>
        <begin position="254"/>
        <end position="273"/>
    </location>
</feature>
<feature type="transmembrane region" description="Helical" evidence="1">
    <location>
        <begin position="190"/>
        <end position="209"/>
    </location>
</feature>
<evidence type="ECO:0000313" key="3">
    <source>
        <dbReference type="EMBL" id="TWI84788.1"/>
    </source>
</evidence>
<feature type="domain" description="EamA" evidence="2">
    <location>
        <begin position="161"/>
        <end position="294"/>
    </location>
</feature>
<dbReference type="Pfam" id="PF00892">
    <property type="entry name" value="EamA"/>
    <property type="match status" value="2"/>
</dbReference>
<dbReference type="Proteomes" id="UP000320593">
    <property type="component" value="Unassembled WGS sequence"/>
</dbReference>
<dbReference type="GO" id="GO:0016020">
    <property type="term" value="C:membrane"/>
    <property type="evidence" value="ECO:0007669"/>
    <property type="project" value="InterPro"/>
</dbReference>
<dbReference type="AlphaFoldDB" id="A0A562SUM6"/>
<reference evidence="3 4" key="1">
    <citation type="submission" date="2019-07" db="EMBL/GenBank/DDBJ databases">
        <title>Genomic Encyclopedia of Archaeal and Bacterial Type Strains, Phase II (KMG-II): from individual species to whole genera.</title>
        <authorList>
            <person name="Goeker M."/>
        </authorList>
    </citation>
    <scope>NUCLEOTIDE SEQUENCE [LARGE SCALE GENOMIC DNA]</scope>
    <source>
        <strain evidence="3 4">ATCC BAA-252</strain>
    </source>
</reference>
<sequence>MARRFFIPISLITPPVLSVRAATVIIAATAICFGLVPLFARELSAAGVGPASVALYRYGFSAVLLLPFLPFERRKAGGALLLIGAGAVLGLSWIGYLEAITLVPVAAAGVVYMSYPVFAMVFAWILLNQTPTWQSFAAAGLIVLAAALLLDPGSVSSDVMFALLWAVPAPVAFGFVIVLLSGLSKELSPVERTACGLAGSILGLLPMAFQEAGGNLLPSEMSVWMLVLAMGLLTAVIPQVLYAFACQRVGAMRAAAAGSFELPTMFAVGYLFFGEAIGLREGVSAILVLTAILIAPAVRSAPVPVPNSAQQKIKA</sequence>
<feature type="transmembrane region" description="Helical" evidence="1">
    <location>
        <begin position="133"/>
        <end position="150"/>
    </location>
</feature>
<accession>A0A562SUM6</accession>
<feature type="transmembrane region" description="Helical" evidence="1">
    <location>
        <begin position="76"/>
        <end position="96"/>
    </location>
</feature>
<dbReference type="PANTHER" id="PTHR22911:SF137">
    <property type="entry name" value="SOLUTE CARRIER FAMILY 35 MEMBER G2-RELATED"/>
    <property type="match status" value="1"/>
</dbReference>
<dbReference type="RefSeq" id="WP_145345050.1">
    <property type="nucleotide sequence ID" value="NZ_SMLY01000069.1"/>
</dbReference>
<feature type="transmembrane region" description="Helical" evidence="1">
    <location>
        <begin position="221"/>
        <end position="242"/>
    </location>
</feature>
<evidence type="ECO:0000259" key="2">
    <source>
        <dbReference type="Pfam" id="PF00892"/>
    </source>
</evidence>
<dbReference type="EMBL" id="VLLF01000007">
    <property type="protein sequence ID" value="TWI84788.1"/>
    <property type="molecule type" value="Genomic_DNA"/>
</dbReference>
<dbReference type="InterPro" id="IPR000620">
    <property type="entry name" value="EamA_dom"/>
</dbReference>
<feature type="transmembrane region" description="Helical" evidence="1">
    <location>
        <begin position="285"/>
        <end position="305"/>
    </location>
</feature>